<sequence length="409" mass="44185">MRDGLRRTLRRRWPAAFAVAAGAALLAWWGHDTQARGSEASLAAAGNAGGASAAAPSPASGASAPEAFGAAARAARAQQRTLWQARYDRAEEVYTRYREATRYPPESRPLAEHPDQVRPFEPVAEDKPLRNAQGRAPGGVRLRTTQERVFLSGGESVRFTVEAVDENGRSLPLVVERAAARSVPDTTALITIVEAPLAFTDDGAGADEAAGDGRYSARLTPQAQGFAQQAGTIRVLAQVQAQGQAGVAHFDVVYQPLVPATWTGGAREALERGSLNFYLGAQVRVAGRYVVSGRVFDANDQPVALLQFNGEVPAGPAEFRLNLFGALLRDKSPAFPLKLVDVEGFLLQPDTFPDRAMMQRLSGLVHTSRRYAADSFSPAEWSSEERDRYLTEYGRDLQEAEDVLARLGR</sequence>
<feature type="compositionally biased region" description="Basic and acidic residues" evidence="1">
    <location>
        <begin position="109"/>
        <end position="129"/>
    </location>
</feature>
<dbReference type="AlphaFoldDB" id="F5Y5A9"/>
<keyword evidence="4" id="KW-1185">Reference proteome</keyword>
<name>F5Y5A9_RAMTT</name>
<feature type="transmembrane region" description="Helical" evidence="2">
    <location>
        <begin position="12"/>
        <end position="30"/>
    </location>
</feature>
<evidence type="ECO:0000313" key="3">
    <source>
        <dbReference type="EMBL" id="AEG91419.1"/>
    </source>
</evidence>
<evidence type="ECO:0000256" key="2">
    <source>
        <dbReference type="SAM" id="Phobius"/>
    </source>
</evidence>
<keyword evidence="2" id="KW-0812">Transmembrane</keyword>
<dbReference type="PATRIC" id="fig|365046.3.peg.359"/>
<dbReference type="STRING" id="365046.Rta_03480"/>
<reference evidence="4" key="1">
    <citation type="submission" date="2006-01" db="EMBL/GenBank/DDBJ databases">
        <title>Genome of the cyst-dividing bacterium Ramlibacter tataouinensis.</title>
        <authorList>
            <person name="Barakat M."/>
            <person name="Ortet P."/>
            <person name="De Luca G."/>
            <person name="Jourlin-Castelli C."/>
            <person name="Ansaldi M."/>
            <person name="Py B."/>
            <person name="Fichant G."/>
            <person name="Coutinho P."/>
            <person name="Voulhoux R."/>
            <person name="Bastien O."/>
            <person name="Roy S."/>
            <person name="Marechal E."/>
            <person name="Henrissat B."/>
            <person name="Quentin Y."/>
            <person name="Noirot P."/>
            <person name="Filloux A."/>
            <person name="Mejean V."/>
            <person name="DuBow M."/>
            <person name="Barras F."/>
            <person name="Heulin T."/>
        </authorList>
    </citation>
    <scope>NUCLEOTIDE SEQUENCE [LARGE SCALE GENOMIC DNA]</scope>
    <source>
        <strain evidence="4">ATCC BAA-407 / DSM 14655 / LMG 21543 / TTB310</strain>
    </source>
</reference>
<gene>
    <name evidence="3" type="ordered locus">Rta_03480</name>
</gene>
<dbReference type="KEGG" id="rta:Rta_03480"/>
<feature type="region of interest" description="Disordered" evidence="1">
    <location>
        <begin position="102"/>
        <end position="139"/>
    </location>
</feature>
<keyword evidence="2" id="KW-0472">Membrane</keyword>
<accession>F5Y5A9</accession>
<evidence type="ECO:0000256" key="1">
    <source>
        <dbReference type="SAM" id="MobiDB-lite"/>
    </source>
</evidence>
<protein>
    <submittedName>
        <fullName evidence="3">Uncharacterized protein</fullName>
    </submittedName>
</protein>
<reference evidence="3 4" key="2">
    <citation type="journal article" date="2011" name="PLoS ONE">
        <title>The Cyst-Dividing Bacterium Ramlibacter tataouinensis TTB310 Genome Reveals a Well-Stocked Toolbox for Adaptation to a Desert Environment.</title>
        <authorList>
            <person name="De Luca G."/>
            <person name="Barakat M."/>
            <person name="Ortet P."/>
            <person name="Fochesato S."/>
            <person name="Jourlin-Castelli C."/>
            <person name="Ansaldi M."/>
            <person name="Py B."/>
            <person name="Fichant G."/>
            <person name="Coutinho P.M."/>
            <person name="Voulhoux R."/>
            <person name="Bastien O."/>
            <person name="Marechal E."/>
            <person name="Henrissat B."/>
            <person name="Quentin Y."/>
            <person name="Noirot P."/>
            <person name="Filloux A."/>
            <person name="Mejean V."/>
            <person name="Dubow M.S."/>
            <person name="Barras F."/>
            <person name="Barbe V."/>
            <person name="Weissenbach J."/>
            <person name="Mihalcescu I."/>
            <person name="Vermeglio A."/>
            <person name="Achouak W."/>
            <person name="Heulin T."/>
        </authorList>
    </citation>
    <scope>NUCLEOTIDE SEQUENCE [LARGE SCALE GENOMIC DNA]</scope>
    <source>
        <strain evidence="4">ATCC BAA-407 / DSM 14655 / LMG 21543 / TTB310</strain>
    </source>
</reference>
<organism evidence="3 4">
    <name type="scientific">Ramlibacter tataouinensis (strain ATCC BAA-407 / DSM 14655 / LMG 21543 / TTB310)</name>
    <dbReference type="NCBI Taxonomy" id="365046"/>
    <lineage>
        <taxon>Bacteria</taxon>
        <taxon>Pseudomonadati</taxon>
        <taxon>Pseudomonadota</taxon>
        <taxon>Betaproteobacteria</taxon>
        <taxon>Burkholderiales</taxon>
        <taxon>Comamonadaceae</taxon>
        <taxon>Ramlibacter</taxon>
    </lineage>
</organism>
<dbReference type="Proteomes" id="UP000008385">
    <property type="component" value="Chromosome"/>
</dbReference>
<dbReference type="NCBIfam" id="NF041940">
    <property type="entry name" value="choice_anch_X"/>
    <property type="match status" value="1"/>
</dbReference>
<evidence type="ECO:0000313" key="4">
    <source>
        <dbReference type="Proteomes" id="UP000008385"/>
    </source>
</evidence>
<proteinExistence type="predicted"/>
<dbReference type="eggNOG" id="ENOG502ZCEK">
    <property type="taxonomic scope" value="Bacteria"/>
</dbReference>
<keyword evidence="2" id="KW-1133">Transmembrane helix</keyword>
<dbReference type="HOGENOM" id="CLU_705618_0_0_4"/>
<dbReference type="EMBL" id="CP000245">
    <property type="protein sequence ID" value="AEG91419.1"/>
    <property type="molecule type" value="Genomic_DNA"/>
</dbReference>